<feature type="region of interest" description="Disordered" evidence="1">
    <location>
        <begin position="37"/>
        <end position="59"/>
    </location>
</feature>
<keyword evidence="3" id="KW-1185">Reference proteome</keyword>
<sequence>MLVCSQTNVHCLPPVRPSGARARISRQKPLCALFRESGGKRSRQRRRLSRGRASGESAAAAYHVPRYRRVRGALGKVGVNSAFGSVSSARRGFPAARRRDRNRSVWRPARPHALCAAPPRERPSRTRAHHLTSSLSRGSAPHASHGRPRFPADRPSATWP</sequence>
<evidence type="ECO:0000256" key="1">
    <source>
        <dbReference type="SAM" id="MobiDB-lite"/>
    </source>
</evidence>
<protein>
    <submittedName>
        <fullName evidence="2">Uncharacterized protein</fullName>
    </submittedName>
</protein>
<gene>
    <name evidence="2" type="ORF">IPOD504_LOCUS298</name>
</gene>
<evidence type="ECO:0000313" key="2">
    <source>
        <dbReference type="EMBL" id="CAH2034807.1"/>
    </source>
</evidence>
<accession>A0ABN8HPA6</accession>
<evidence type="ECO:0000313" key="3">
    <source>
        <dbReference type="Proteomes" id="UP000837857"/>
    </source>
</evidence>
<proteinExistence type="predicted"/>
<reference evidence="2" key="1">
    <citation type="submission" date="2022-03" db="EMBL/GenBank/DDBJ databases">
        <authorList>
            <person name="Martin H S."/>
        </authorList>
    </citation>
    <scope>NUCLEOTIDE SEQUENCE</scope>
</reference>
<name>A0ABN8HPA6_9NEOP</name>
<feature type="non-terminal residue" evidence="2">
    <location>
        <position position="160"/>
    </location>
</feature>
<dbReference type="Proteomes" id="UP000837857">
    <property type="component" value="Chromosome 1"/>
</dbReference>
<feature type="compositionally biased region" description="Basic residues" evidence="1">
    <location>
        <begin position="40"/>
        <end position="50"/>
    </location>
</feature>
<organism evidence="2 3">
    <name type="scientific">Iphiclides podalirius</name>
    <name type="common">scarce swallowtail</name>
    <dbReference type="NCBI Taxonomy" id="110791"/>
    <lineage>
        <taxon>Eukaryota</taxon>
        <taxon>Metazoa</taxon>
        <taxon>Ecdysozoa</taxon>
        <taxon>Arthropoda</taxon>
        <taxon>Hexapoda</taxon>
        <taxon>Insecta</taxon>
        <taxon>Pterygota</taxon>
        <taxon>Neoptera</taxon>
        <taxon>Endopterygota</taxon>
        <taxon>Lepidoptera</taxon>
        <taxon>Glossata</taxon>
        <taxon>Ditrysia</taxon>
        <taxon>Papilionoidea</taxon>
        <taxon>Papilionidae</taxon>
        <taxon>Papilioninae</taxon>
        <taxon>Iphiclides</taxon>
    </lineage>
</organism>
<dbReference type="EMBL" id="OW152813">
    <property type="protein sequence ID" value="CAH2034807.1"/>
    <property type="molecule type" value="Genomic_DNA"/>
</dbReference>
<feature type="region of interest" description="Disordered" evidence="1">
    <location>
        <begin position="85"/>
        <end position="160"/>
    </location>
</feature>